<reference evidence="1 2" key="1">
    <citation type="submission" date="2019-08" db="EMBL/GenBank/DDBJ databases">
        <title>100 year-old enigma solved: identification of Planctomyces bekefii, the type genus and species of the phylum Planctomycetes.</title>
        <authorList>
            <person name="Svetlana D.N."/>
            <person name="Overmann J."/>
        </authorList>
    </citation>
    <scope>NUCLEOTIDE SEQUENCE [LARGE SCALE GENOMIC DNA]</scope>
    <source>
        <strain evidence="1">Phe10_nw2017</strain>
    </source>
</reference>
<evidence type="ECO:0000313" key="1">
    <source>
        <dbReference type="EMBL" id="TWW12151.1"/>
    </source>
</evidence>
<keyword evidence="2" id="KW-1185">Reference proteome</keyword>
<dbReference type="EMBL" id="SRHE01000038">
    <property type="protein sequence ID" value="TWW12151.1"/>
    <property type="molecule type" value="Genomic_DNA"/>
</dbReference>
<organism evidence="1 2">
    <name type="scientific">Planctomyces bekefii</name>
    <dbReference type="NCBI Taxonomy" id="1653850"/>
    <lineage>
        <taxon>Bacteria</taxon>
        <taxon>Pseudomonadati</taxon>
        <taxon>Planctomycetota</taxon>
        <taxon>Planctomycetia</taxon>
        <taxon>Planctomycetales</taxon>
        <taxon>Planctomycetaceae</taxon>
        <taxon>Planctomyces</taxon>
    </lineage>
</organism>
<dbReference type="Proteomes" id="UP000321083">
    <property type="component" value="Unassembled WGS sequence"/>
</dbReference>
<dbReference type="AlphaFoldDB" id="A0A5C6MGS6"/>
<dbReference type="Gene3D" id="1.50.10.20">
    <property type="match status" value="1"/>
</dbReference>
<comment type="caution">
    <text evidence="1">The sequence shown here is derived from an EMBL/GenBank/DDBJ whole genome shotgun (WGS) entry which is preliminary data.</text>
</comment>
<sequence length="482" mass="54084">MLLTAAAVLPGNSSPAQTASADEATDRELIAAVKAALQKAVTFMSDTVAVRGGYVYQVSLDLKKRRGEGDATATEIWVQPPGTPAVGEALLDAFAATKDPLHLQAAMNAAEALLFGQLESGGWTDRIDFDPAGKNTDRYRDGRGKAKGRNYSTLDDDKSQSAIRFLIRLDQLLNFENTRIHEAVSFALESLLKAQFANGGFPQGWQQPVEPGTIVNASFPDYDWKTEGRFKNYWDFETLNDGLTGTVARTLQLAHTTYADNRYRQALEQLGDFLIRAQLPEPQPAWAQQYNHQLQPIWARRFEPPAVAGFESEDAIQTLMFIAENTGDPKYLQPIPAALAWIRRSLLPDGRLARFYELRTNRPLYFIRESYELTYDDSQLPTHYSFRANTRSEKLQKRLEQLQSGPLTPPPGRSSDLRSLRRDAAEILQELDSQGRWISDGKGRIIRDVSDRDNAGLWIESAVFSKRVSRLAEFLQAAENRR</sequence>
<name>A0A5C6MGS6_9PLAN</name>
<protein>
    <submittedName>
        <fullName evidence="1">Polysaccharide lyase</fullName>
    </submittedName>
</protein>
<reference evidence="1 2" key="2">
    <citation type="submission" date="2019-08" db="EMBL/GenBank/DDBJ databases">
        <authorList>
            <person name="Henke P."/>
        </authorList>
    </citation>
    <scope>NUCLEOTIDE SEQUENCE [LARGE SCALE GENOMIC DNA]</scope>
    <source>
        <strain evidence="1">Phe10_nw2017</strain>
    </source>
</reference>
<dbReference type="InterPro" id="IPR012669">
    <property type="entry name" value="Pectate_lyase"/>
</dbReference>
<accession>A0A5C6MGS6</accession>
<dbReference type="SUPFAM" id="SSF81853">
    <property type="entry name" value="Family 10 polysaccharide lyase"/>
    <property type="match status" value="1"/>
</dbReference>
<gene>
    <name evidence="1" type="ORF">E3A20_03520</name>
</gene>
<evidence type="ECO:0000313" key="2">
    <source>
        <dbReference type="Proteomes" id="UP000321083"/>
    </source>
</evidence>
<dbReference type="GO" id="GO:0016829">
    <property type="term" value="F:lyase activity"/>
    <property type="evidence" value="ECO:0007669"/>
    <property type="project" value="UniProtKB-KW"/>
</dbReference>
<proteinExistence type="predicted"/>
<dbReference type="Pfam" id="PF09492">
    <property type="entry name" value="Pec_lyase"/>
    <property type="match status" value="1"/>
</dbReference>
<keyword evidence="1" id="KW-0456">Lyase</keyword>